<evidence type="ECO:0000256" key="5">
    <source>
        <dbReference type="SAM" id="Phobius"/>
    </source>
</evidence>
<organism evidence="6">
    <name type="scientific">Campylobacter upsaliensis</name>
    <dbReference type="NCBI Taxonomy" id="28080"/>
    <lineage>
        <taxon>Bacteria</taxon>
        <taxon>Pseudomonadati</taxon>
        <taxon>Campylobacterota</taxon>
        <taxon>Epsilonproteobacteria</taxon>
        <taxon>Campylobacterales</taxon>
        <taxon>Campylobacteraceae</taxon>
        <taxon>Campylobacter</taxon>
    </lineage>
</organism>
<accession>A0A5L8ZBI4</accession>
<evidence type="ECO:0000313" key="6">
    <source>
        <dbReference type="EMBL" id="EAL8903720.1"/>
    </source>
</evidence>
<sequence length="335" mass="35773">MNDLFQTLGLSIEQIVNTIRQTGTSDKIAELMVLFSIIITLVIMYKGYEVLMGKSQSPIRELTWDIAGKLLAITFALNLGGWLDLVIGAMDGIYEWAGGGAQMYQNLDEMFANTAKLANTIWDKSSGVGGSILAVVAMFLCYIGFCIAVIPTLSILIVTTFTQTLLVISAPIVFWLLVFKATRNVFTQWIGLLLSNTLVLLLVGLFLKTFMGEISGWIISFSKHTQSGAEPLGTSIFYVIASLILVIMIFSAKIFAEKVANVSMEGAMGGAMSSVLSPAGQLAMKPAGKAAGMAMNYGKAGGKLAGKGALAVGKGLGKGGYSLAKKMYERARNEA</sequence>
<reference evidence="6" key="1">
    <citation type="submission" date="2018-08" db="EMBL/GenBank/DDBJ databases">
        <authorList>
            <consortium name="PulseNet: The National Subtyping Network for Foodborne Disease Surveillance"/>
            <person name="Tarr C.L."/>
            <person name="Trees E."/>
            <person name="Katz L.S."/>
            <person name="Carleton-Romer H.A."/>
            <person name="Stroika S."/>
            <person name="Kucerova Z."/>
            <person name="Roache K.F."/>
            <person name="Sabol A.L."/>
            <person name="Besser J."/>
            <person name="Gerner-Smidt P."/>
        </authorList>
    </citation>
    <scope>NUCLEOTIDE SEQUENCE</scope>
    <source>
        <strain evidence="6">PNUSAC005770</strain>
    </source>
</reference>
<evidence type="ECO:0000256" key="2">
    <source>
        <dbReference type="ARBA" id="ARBA00022692"/>
    </source>
</evidence>
<evidence type="ECO:0000256" key="1">
    <source>
        <dbReference type="ARBA" id="ARBA00004141"/>
    </source>
</evidence>
<dbReference type="InterPro" id="IPR007688">
    <property type="entry name" value="Conjugal_tfr_TrbL/VirB6"/>
</dbReference>
<keyword evidence="4 5" id="KW-0472">Membrane</keyword>
<evidence type="ECO:0000256" key="3">
    <source>
        <dbReference type="ARBA" id="ARBA00022989"/>
    </source>
</evidence>
<evidence type="ECO:0000256" key="4">
    <source>
        <dbReference type="ARBA" id="ARBA00023136"/>
    </source>
</evidence>
<dbReference type="Pfam" id="PF04610">
    <property type="entry name" value="TrbL"/>
    <property type="match status" value="1"/>
</dbReference>
<feature type="transmembrane region" description="Helical" evidence="5">
    <location>
        <begin position="132"/>
        <end position="150"/>
    </location>
</feature>
<keyword evidence="3 5" id="KW-1133">Transmembrane helix</keyword>
<proteinExistence type="predicted"/>
<dbReference type="GO" id="GO:0030255">
    <property type="term" value="P:protein secretion by the type IV secretion system"/>
    <property type="evidence" value="ECO:0007669"/>
    <property type="project" value="InterPro"/>
</dbReference>
<dbReference type="GO" id="GO:0016020">
    <property type="term" value="C:membrane"/>
    <property type="evidence" value="ECO:0007669"/>
    <property type="project" value="UniProtKB-SubCell"/>
</dbReference>
<feature type="transmembrane region" description="Helical" evidence="5">
    <location>
        <begin position="28"/>
        <end position="46"/>
    </location>
</feature>
<keyword evidence="2 5" id="KW-0812">Transmembrane</keyword>
<comment type="caution">
    <text evidence="6">The sequence shown here is derived from an EMBL/GenBank/DDBJ whole genome shotgun (WGS) entry which is preliminary data.</text>
</comment>
<dbReference type="EMBL" id="AACSBQ010000018">
    <property type="protein sequence ID" value="EAL8903720.1"/>
    <property type="molecule type" value="Genomic_DNA"/>
</dbReference>
<gene>
    <name evidence="6" type="ORF">D0B03_05280</name>
</gene>
<name>A0A5L8ZBI4_CAMUP</name>
<comment type="subcellular location">
    <subcellularLocation>
        <location evidence="1">Membrane</location>
        <topology evidence="1">Multi-pass membrane protein</topology>
    </subcellularLocation>
</comment>
<protein>
    <submittedName>
        <fullName evidence="6">Conjugal transfer protein TrbL</fullName>
    </submittedName>
</protein>
<feature type="transmembrane region" description="Helical" evidence="5">
    <location>
        <begin position="156"/>
        <end position="177"/>
    </location>
</feature>
<feature type="transmembrane region" description="Helical" evidence="5">
    <location>
        <begin position="236"/>
        <end position="256"/>
    </location>
</feature>
<dbReference type="AlphaFoldDB" id="A0A5L8ZBI4"/>
<feature type="transmembrane region" description="Helical" evidence="5">
    <location>
        <begin position="189"/>
        <end position="207"/>
    </location>
</feature>